<dbReference type="Proteomes" id="UP000308181">
    <property type="component" value="Unassembled WGS sequence"/>
</dbReference>
<dbReference type="SUPFAM" id="SSF100939">
    <property type="entry name" value="SPOC domain-like"/>
    <property type="match status" value="1"/>
</dbReference>
<reference evidence="4 5" key="1">
    <citation type="submission" date="2019-04" db="EMBL/GenBank/DDBJ databases">
        <title>Pedobacter sp. AR-3-17 sp. nov., isolated from Arctic soil.</title>
        <authorList>
            <person name="Dahal R.H."/>
            <person name="Kim D.-U."/>
        </authorList>
    </citation>
    <scope>NUCLEOTIDE SEQUENCE [LARGE SCALE GENOMIC DNA]</scope>
    <source>
        <strain evidence="4 5">AR-3-17</strain>
    </source>
</reference>
<dbReference type="HAMAP" id="MF_01875">
    <property type="entry name" value="Prokaryotic_Ku"/>
    <property type="match status" value="1"/>
</dbReference>
<dbReference type="Gene3D" id="2.40.290.10">
    <property type="match status" value="1"/>
</dbReference>
<evidence type="ECO:0000256" key="1">
    <source>
        <dbReference type="ARBA" id="ARBA00023125"/>
    </source>
</evidence>
<dbReference type="OrthoDB" id="9795084at2"/>
<keyword evidence="1 2" id="KW-0238">DNA-binding</keyword>
<evidence type="ECO:0000313" key="5">
    <source>
        <dbReference type="Proteomes" id="UP000308181"/>
    </source>
</evidence>
<gene>
    <name evidence="2" type="primary">ku</name>
    <name evidence="4" type="ORF">FA046_09415</name>
</gene>
<dbReference type="EMBL" id="SWBP01000003">
    <property type="protein sequence ID" value="TKB97580.1"/>
    <property type="molecule type" value="Genomic_DNA"/>
</dbReference>
<sequence>MRSIWNGSINFGLVNIPIKLYSAIESSGLDLDMLDGRDHSRIRFKRVNEKTNEEVPYEKIVKGYQLKEQYVILEEQDFEDASPEKTKVIDIQSFVKKEDINPMLFETSYYAEPSKQGQKAYSLLVNALNKSKLAGLGSFVLRQKENLCVIYPQNNVLIISRIRYAQEIKSPSEINLPDQITIPKRELDVALTLINQYTSDFDISKFKDNYQDELLNIIKLKAQGKRPTIKKINPKKAKSDDLYEQLLESLNKKGA</sequence>
<dbReference type="NCBIfam" id="TIGR02772">
    <property type="entry name" value="Ku_bact"/>
    <property type="match status" value="1"/>
</dbReference>
<dbReference type="PANTHER" id="PTHR41251:SF1">
    <property type="entry name" value="NON-HOMOLOGOUS END JOINING PROTEIN KU"/>
    <property type="match status" value="1"/>
</dbReference>
<keyword evidence="2" id="KW-0233">DNA recombination</keyword>
<proteinExistence type="inferred from homology"/>
<feature type="domain" description="Ku" evidence="3">
    <location>
        <begin position="52"/>
        <end position="179"/>
    </location>
</feature>
<dbReference type="InterPro" id="IPR006164">
    <property type="entry name" value="DNA_bd_Ku70/Ku80"/>
</dbReference>
<dbReference type="RefSeq" id="WP_136826155.1">
    <property type="nucleotide sequence ID" value="NZ_SWBP01000003.1"/>
</dbReference>
<organism evidence="4 5">
    <name type="scientific">Pedobacter cryophilus</name>
    <dbReference type="NCBI Taxonomy" id="2571271"/>
    <lineage>
        <taxon>Bacteria</taxon>
        <taxon>Pseudomonadati</taxon>
        <taxon>Bacteroidota</taxon>
        <taxon>Sphingobacteriia</taxon>
        <taxon>Sphingobacteriales</taxon>
        <taxon>Sphingobacteriaceae</taxon>
        <taxon>Pedobacter</taxon>
    </lineage>
</organism>
<keyword evidence="5" id="KW-1185">Reference proteome</keyword>
<keyword evidence="2" id="KW-0227">DNA damage</keyword>
<comment type="subunit">
    <text evidence="2">Homodimer. Interacts with LigD.</text>
</comment>
<dbReference type="PIRSF" id="PIRSF006493">
    <property type="entry name" value="Prok_Ku"/>
    <property type="match status" value="1"/>
</dbReference>
<dbReference type="InterPro" id="IPR016194">
    <property type="entry name" value="SPOC-like_C_dom_sf"/>
</dbReference>
<dbReference type="InterPro" id="IPR009187">
    <property type="entry name" value="Prok_Ku"/>
</dbReference>
<dbReference type="Pfam" id="PF02735">
    <property type="entry name" value="Ku"/>
    <property type="match status" value="1"/>
</dbReference>
<dbReference type="GO" id="GO:0003690">
    <property type="term" value="F:double-stranded DNA binding"/>
    <property type="evidence" value="ECO:0007669"/>
    <property type="project" value="UniProtKB-UniRule"/>
</dbReference>
<comment type="similarity">
    <text evidence="2">Belongs to the prokaryotic Ku family.</text>
</comment>
<dbReference type="SMART" id="SM00559">
    <property type="entry name" value="Ku78"/>
    <property type="match status" value="1"/>
</dbReference>
<dbReference type="PANTHER" id="PTHR41251">
    <property type="entry name" value="NON-HOMOLOGOUS END JOINING PROTEIN KU"/>
    <property type="match status" value="1"/>
</dbReference>
<keyword evidence="2" id="KW-0234">DNA repair</keyword>
<name>A0A4U1C0I3_9SPHI</name>
<dbReference type="GO" id="GO:0006303">
    <property type="term" value="P:double-strand break repair via nonhomologous end joining"/>
    <property type="evidence" value="ECO:0007669"/>
    <property type="project" value="UniProtKB-UniRule"/>
</dbReference>
<dbReference type="GO" id="GO:0006310">
    <property type="term" value="P:DNA recombination"/>
    <property type="evidence" value="ECO:0007669"/>
    <property type="project" value="UniProtKB-KW"/>
</dbReference>
<accession>A0A4U1C0I3</accession>
<evidence type="ECO:0000256" key="2">
    <source>
        <dbReference type="HAMAP-Rule" id="MF_01875"/>
    </source>
</evidence>
<protein>
    <recommendedName>
        <fullName evidence="2">Non-homologous end joining protein Ku</fullName>
    </recommendedName>
</protein>
<evidence type="ECO:0000313" key="4">
    <source>
        <dbReference type="EMBL" id="TKB97580.1"/>
    </source>
</evidence>
<dbReference type="AlphaFoldDB" id="A0A4U1C0I3"/>
<comment type="function">
    <text evidence="2">With LigD forms a non-homologous end joining (NHEJ) DNA repair enzyme, which repairs dsDNA breaks with reduced fidelity. Binds linear dsDNA with 5'- and 3'- overhangs but not closed circular dsDNA nor ssDNA. Recruits and stimulates the ligase activity of LigD.</text>
</comment>
<comment type="caution">
    <text evidence="4">The sequence shown here is derived from an EMBL/GenBank/DDBJ whole genome shotgun (WGS) entry which is preliminary data.</text>
</comment>
<evidence type="ECO:0000259" key="3">
    <source>
        <dbReference type="SMART" id="SM00559"/>
    </source>
</evidence>